<keyword evidence="3" id="KW-1185">Reference proteome</keyword>
<evidence type="ECO:0000313" key="3">
    <source>
        <dbReference type="Proteomes" id="UP000321464"/>
    </source>
</evidence>
<gene>
    <name evidence="2" type="ORF">NSE01_12360</name>
</gene>
<evidence type="ECO:0000259" key="1">
    <source>
        <dbReference type="Pfam" id="PF00535"/>
    </source>
</evidence>
<dbReference type="RefSeq" id="WP_147158763.1">
    <property type="nucleotide sequence ID" value="NZ_BJYR01000008.1"/>
</dbReference>
<organism evidence="2 3">
    <name type="scientific">Novosphingobium sediminis</name>
    <dbReference type="NCBI Taxonomy" id="707214"/>
    <lineage>
        <taxon>Bacteria</taxon>
        <taxon>Pseudomonadati</taxon>
        <taxon>Pseudomonadota</taxon>
        <taxon>Alphaproteobacteria</taxon>
        <taxon>Sphingomonadales</taxon>
        <taxon>Sphingomonadaceae</taxon>
        <taxon>Novosphingobium</taxon>
    </lineage>
</organism>
<comment type="caution">
    <text evidence="2">The sequence shown here is derived from an EMBL/GenBank/DDBJ whole genome shotgun (WGS) entry which is preliminary data.</text>
</comment>
<dbReference type="EMBL" id="BJYR01000008">
    <property type="protein sequence ID" value="GEN99403.1"/>
    <property type="molecule type" value="Genomic_DNA"/>
</dbReference>
<dbReference type="PANTHER" id="PTHR22916:SF3">
    <property type="entry name" value="UDP-GLCNAC:BETAGAL BETA-1,3-N-ACETYLGLUCOSAMINYLTRANSFERASE-LIKE PROTEIN 1"/>
    <property type="match status" value="1"/>
</dbReference>
<dbReference type="Pfam" id="PF00535">
    <property type="entry name" value="Glycos_transf_2"/>
    <property type="match status" value="1"/>
</dbReference>
<dbReference type="AlphaFoldDB" id="A0A512AI94"/>
<name>A0A512AI94_9SPHN</name>
<dbReference type="Proteomes" id="UP000321464">
    <property type="component" value="Unassembled WGS sequence"/>
</dbReference>
<dbReference type="Gene3D" id="3.90.550.10">
    <property type="entry name" value="Spore Coat Polysaccharide Biosynthesis Protein SpsA, Chain A"/>
    <property type="match status" value="1"/>
</dbReference>
<sequence>MDGHDAALVSVIIPTFNAARYLGETLDSVLLQDWPAIEILVCDDGSSDHSIKVARSAGERVRVDPGEHRGLAATRNRGIRLSRGEMLLHLDADDVLKPGAISILMGWMAGGHDMVVGKFANFISPDLPPEVASRYSVPALPQSGHLSGTTLIRRSAFQTFGLLDEESGVGADMAWCANAEKNGADIKRIDDVVKRRRIHGGNMSLGNREEWAASALRTVRAALQQRRSKE</sequence>
<dbReference type="PANTHER" id="PTHR22916">
    <property type="entry name" value="GLYCOSYLTRANSFERASE"/>
    <property type="match status" value="1"/>
</dbReference>
<dbReference type="OrthoDB" id="6383742at2"/>
<dbReference type="GO" id="GO:0016758">
    <property type="term" value="F:hexosyltransferase activity"/>
    <property type="evidence" value="ECO:0007669"/>
    <property type="project" value="UniProtKB-ARBA"/>
</dbReference>
<evidence type="ECO:0000313" key="2">
    <source>
        <dbReference type="EMBL" id="GEN99403.1"/>
    </source>
</evidence>
<proteinExistence type="predicted"/>
<protein>
    <recommendedName>
        <fullName evidence="1">Glycosyltransferase 2-like domain-containing protein</fullName>
    </recommendedName>
</protein>
<dbReference type="InterPro" id="IPR001173">
    <property type="entry name" value="Glyco_trans_2-like"/>
</dbReference>
<accession>A0A512AI94</accession>
<feature type="domain" description="Glycosyltransferase 2-like" evidence="1">
    <location>
        <begin position="10"/>
        <end position="135"/>
    </location>
</feature>
<dbReference type="InterPro" id="IPR029044">
    <property type="entry name" value="Nucleotide-diphossugar_trans"/>
</dbReference>
<dbReference type="SUPFAM" id="SSF53448">
    <property type="entry name" value="Nucleotide-diphospho-sugar transferases"/>
    <property type="match status" value="1"/>
</dbReference>
<reference evidence="2 3" key="1">
    <citation type="submission" date="2019-07" db="EMBL/GenBank/DDBJ databases">
        <title>Whole genome shotgun sequence of Novosphingobium sediminis NBRC 106119.</title>
        <authorList>
            <person name="Hosoyama A."/>
            <person name="Uohara A."/>
            <person name="Ohji S."/>
            <person name="Ichikawa N."/>
        </authorList>
    </citation>
    <scope>NUCLEOTIDE SEQUENCE [LARGE SCALE GENOMIC DNA]</scope>
    <source>
        <strain evidence="2 3">NBRC 106119</strain>
    </source>
</reference>